<proteinExistence type="predicted"/>
<evidence type="ECO:0000313" key="2">
    <source>
        <dbReference type="Proteomes" id="UP001150581"/>
    </source>
</evidence>
<evidence type="ECO:0000313" key="1">
    <source>
        <dbReference type="EMBL" id="KAJ1898684.1"/>
    </source>
</evidence>
<organism evidence="1 2">
    <name type="scientific">Kickxella alabastrina</name>
    <dbReference type="NCBI Taxonomy" id="61397"/>
    <lineage>
        <taxon>Eukaryota</taxon>
        <taxon>Fungi</taxon>
        <taxon>Fungi incertae sedis</taxon>
        <taxon>Zoopagomycota</taxon>
        <taxon>Kickxellomycotina</taxon>
        <taxon>Kickxellomycetes</taxon>
        <taxon>Kickxellales</taxon>
        <taxon>Kickxellaceae</taxon>
        <taxon>Kickxella</taxon>
    </lineage>
</organism>
<reference evidence="1" key="1">
    <citation type="submission" date="2022-07" db="EMBL/GenBank/DDBJ databases">
        <title>Phylogenomic reconstructions and comparative analyses of Kickxellomycotina fungi.</title>
        <authorList>
            <person name="Reynolds N.K."/>
            <person name="Stajich J.E."/>
            <person name="Barry K."/>
            <person name="Grigoriev I.V."/>
            <person name="Crous P."/>
            <person name="Smith M.E."/>
        </authorList>
    </citation>
    <scope>NUCLEOTIDE SEQUENCE</scope>
    <source>
        <strain evidence="1">Benny 63K</strain>
    </source>
</reference>
<protein>
    <submittedName>
        <fullName evidence="1">Uncharacterized protein</fullName>
    </submittedName>
</protein>
<sequence length="68" mass="7943">MDRQAEQRREFLYTNLSKQLTRLNQNFDTLGKNVTVMKEQAELSQRLAISHASIFMASKDVLLDKKDK</sequence>
<dbReference type="EMBL" id="JANBPG010000218">
    <property type="protein sequence ID" value="KAJ1898684.1"/>
    <property type="molecule type" value="Genomic_DNA"/>
</dbReference>
<dbReference type="Proteomes" id="UP001150581">
    <property type="component" value="Unassembled WGS sequence"/>
</dbReference>
<name>A0ACC1IQ00_9FUNG</name>
<gene>
    <name evidence="1" type="ORF">LPJ66_002594</name>
</gene>
<accession>A0ACC1IQ00</accession>
<comment type="caution">
    <text evidence="1">The sequence shown here is derived from an EMBL/GenBank/DDBJ whole genome shotgun (WGS) entry which is preliminary data.</text>
</comment>
<keyword evidence="2" id="KW-1185">Reference proteome</keyword>